<name>A0A644X8S6_9ZZZZ</name>
<protein>
    <recommendedName>
        <fullName evidence="1">DUF4332 domain-containing protein</fullName>
    </recommendedName>
</protein>
<gene>
    <name evidence="2" type="ORF">SDC9_58680</name>
</gene>
<organism evidence="2">
    <name type="scientific">bioreactor metagenome</name>
    <dbReference type="NCBI Taxonomy" id="1076179"/>
    <lineage>
        <taxon>unclassified sequences</taxon>
        <taxon>metagenomes</taxon>
        <taxon>ecological metagenomes</taxon>
    </lineage>
</organism>
<dbReference type="SUPFAM" id="SSF158702">
    <property type="entry name" value="Sec63 N-terminal domain-like"/>
    <property type="match status" value="1"/>
</dbReference>
<dbReference type="Pfam" id="PF14229">
    <property type="entry name" value="DUF4332"/>
    <property type="match status" value="1"/>
</dbReference>
<comment type="caution">
    <text evidence="2">The sequence shown here is derived from an EMBL/GenBank/DDBJ whole genome shotgun (WGS) entry which is preliminary data.</text>
</comment>
<sequence>MQYSLDLKQITVTDYELLLKNQNLLPGRRILLEEIDSRFEAIRRAGVGTADRLKKELSAPQKLAAFADKSGIPEEYLVILKRELGSLEQKPVPLSSFPDMDAAFLAKLEERGILNSKDYLERAAGESAELDALCDLVRINGVGAVAARAFYEAGYRSAADVAHSQAGTMLARVSAVNEQKKYYNAKLGVKDMQFCIDFAVLLEKYGK</sequence>
<accession>A0A644X8S6</accession>
<dbReference type="Gene3D" id="1.10.150.20">
    <property type="entry name" value="5' to 3' exonuclease, C-terminal subdomain"/>
    <property type="match status" value="1"/>
</dbReference>
<evidence type="ECO:0000313" key="2">
    <source>
        <dbReference type="EMBL" id="MPM12327.1"/>
    </source>
</evidence>
<proteinExistence type="predicted"/>
<dbReference type="AlphaFoldDB" id="A0A644X8S6"/>
<feature type="domain" description="DUF4332" evidence="1">
    <location>
        <begin position="129"/>
        <end position="182"/>
    </location>
</feature>
<evidence type="ECO:0000259" key="1">
    <source>
        <dbReference type="Pfam" id="PF14229"/>
    </source>
</evidence>
<dbReference type="EMBL" id="VSSQ01001956">
    <property type="protein sequence ID" value="MPM12327.1"/>
    <property type="molecule type" value="Genomic_DNA"/>
</dbReference>
<reference evidence="2" key="1">
    <citation type="submission" date="2019-08" db="EMBL/GenBank/DDBJ databases">
        <authorList>
            <person name="Kucharzyk K."/>
            <person name="Murdoch R.W."/>
            <person name="Higgins S."/>
            <person name="Loffler F."/>
        </authorList>
    </citation>
    <scope>NUCLEOTIDE SEQUENCE</scope>
</reference>
<dbReference type="InterPro" id="IPR025567">
    <property type="entry name" value="DUF4332"/>
</dbReference>